<dbReference type="Proteomes" id="UP001059597">
    <property type="component" value="Chromosome"/>
</dbReference>
<evidence type="ECO:0000313" key="1">
    <source>
        <dbReference type="EMBL" id="BDM70569.1"/>
    </source>
</evidence>
<dbReference type="EMBL" id="AP026073">
    <property type="protein sequence ID" value="BDM70569.1"/>
    <property type="molecule type" value="Genomic_DNA"/>
</dbReference>
<keyword evidence="2" id="KW-1185">Reference proteome</keyword>
<gene>
    <name evidence="1" type="ORF">HEK616_40560</name>
</gene>
<protein>
    <submittedName>
        <fullName evidence="1">Uncharacterized protein</fullName>
    </submittedName>
</protein>
<name>A0ABM7ZW21_STRNI</name>
<dbReference type="RefSeq" id="WP_261954292.1">
    <property type="nucleotide sequence ID" value="NZ_AP026073.1"/>
</dbReference>
<evidence type="ECO:0000313" key="2">
    <source>
        <dbReference type="Proteomes" id="UP001059597"/>
    </source>
</evidence>
<proteinExistence type="predicted"/>
<reference evidence="1" key="1">
    <citation type="submission" date="2022-06" db="EMBL/GenBank/DDBJ databases">
        <title>Complete genome sequence of Streptomyces nigrescens HEK616.</title>
        <authorList>
            <person name="Asamizu S."/>
            <person name="Onaka H."/>
        </authorList>
    </citation>
    <scope>NUCLEOTIDE SEQUENCE</scope>
    <source>
        <strain evidence="1">HEK616</strain>
    </source>
</reference>
<accession>A0ABM7ZW21</accession>
<sequence length="66" mass="7371">MTYETGHFYRDRTGDVWQAVSHSALLFIAFAASMYDDVEPFDVVPASNVEGNFGPLVEVTPTWTDV</sequence>
<organism evidence="1 2">
    <name type="scientific">Streptomyces nigrescens</name>
    <dbReference type="NCBI Taxonomy" id="1920"/>
    <lineage>
        <taxon>Bacteria</taxon>
        <taxon>Bacillati</taxon>
        <taxon>Actinomycetota</taxon>
        <taxon>Actinomycetes</taxon>
        <taxon>Kitasatosporales</taxon>
        <taxon>Streptomycetaceae</taxon>
        <taxon>Streptomyces</taxon>
    </lineage>
</organism>